<dbReference type="SUPFAM" id="SSF53756">
    <property type="entry name" value="UDP-Glycosyltransferase/glycogen phosphorylase"/>
    <property type="match status" value="1"/>
</dbReference>
<proteinExistence type="predicted"/>
<feature type="chain" id="PRO_5001486013" description="Glucuronosyltransferase" evidence="1">
    <location>
        <begin position="17"/>
        <end position="141"/>
    </location>
</feature>
<evidence type="ECO:0000313" key="3">
    <source>
        <dbReference type="Proteomes" id="UP000024635"/>
    </source>
</evidence>
<evidence type="ECO:0000313" key="2">
    <source>
        <dbReference type="EMBL" id="EYB85017.1"/>
    </source>
</evidence>
<keyword evidence="1" id="KW-0732">Signal</keyword>
<organism evidence="2 3">
    <name type="scientific">Ancylostoma ceylanicum</name>
    <dbReference type="NCBI Taxonomy" id="53326"/>
    <lineage>
        <taxon>Eukaryota</taxon>
        <taxon>Metazoa</taxon>
        <taxon>Ecdysozoa</taxon>
        <taxon>Nematoda</taxon>
        <taxon>Chromadorea</taxon>
        <taxon>Rhabditida</taxon>
        <taxon>Rhabditina</taxon>
        <taxon>Rhabditomorpha</taxon>
        <taxon>Strongyloidea</taxon>
        <taxon>Ancylostomatidae</taxon>
        <taxon>Ancylostomatinae</taxon>
        <taxon>Ancylostoma</taxon>
    </lineage>
</organism>
<gene>
    <name evidence="2" type="primary">Acey_s0306.g2003</name>
    <name evidence="2" type="ORF">Y032_0306g2003</name>
</gene>
<accession>A0A016S3X6</accession>
<sequence>MIRVVFWLVLFTIVDAGKILVYSPSISYSHLISNGRIADALAKAGHDVVMFIPEYSSSTTKFIPAKHAKIVRMNNFNDLRSSSGSRYDDDTSGGEDWVTEQTTMSFALRLDFEYTLTAMCRGDPFIRLNIYLYVYSHLFIH</sequence>
<dbReference type="OrthoDB" id="5835829at2759"/>
<reference evidence="3" key="1">
    <citation type="journal article" date="2015" name="Nat. Genet.">
        <title>The genome and transcriptome of the zoonotic hookworm Ancylostoma ceylanicum identify infection-specific gene families.</title>
        <authorList>
            <person name="Schwarz E.M."/>
            <person name="Hu Y."/>
            <person name="Antoshechkin I."/>
            <person name="Miller M.M."/>
            <person name="Sternberg P.W."/>
            <person name="Aroian R.V."/>
        </authorList>
    </citation>
    <scope>NUCLEOTIDE SEQUENCE</scope>
    <source>
        <strain evidence="3">HY135</strain>
    </source>
</reference>
<evidence type="ECO:0000256" key="1">
    <source>
        <dbReference type="SAM" id="SignalP"/>
    </source>
</evidence>
<dbReference type="Proteomes" id="UP000024635">
    <property type="component" value="Unassembled WGS sequence"/>
</dbReference>
<keyword evidence="3" id="KW-1185">Reference proteome</keyword>
<dbReference type="EMBL" id="JARK01001642">
    <property type="protein sequence ID" value="EYB85017.1"/>
    <property type="molecule type" value="Genomic_DNA"/>
</dbReference>
<feature type="signal peptide" evidence="1">
    <location>
        <begin position="1"/>
        <end position="16"/>
    </location>
</feature>
<comment type="caution">
    <text evidence="2">The sequence shown here is derived from an EMBL/GenBank/DDBJ whole genome shotgun (WGS) entry which is preliminary data.</text>
</comment>
<dbReference type="AlphaFoldDB" id="A0A016S3X6"/>
<evidence type="ECO:0008006" key="4">
    <source>
        <dbReference type="Google" id="ProtNLM"/>
    </source>
</evidence>
<name>A0A016S3X6_9BILA</name>
<protein>
    <recommendedName>
        <fullName evidence="4">Glucuronosyltransferase</fullName>
    </recommendedName>
</protein>
<dbReference type="STRING" id="53326.A0A016S3X6"/>